<dbReference type="CDD" id="cd02121">
    <property type="entry name" value="PA_GCPII_like"/>
    <property type="match status" value="1"/>
</dbReference>
<evidence type="ECO:0000313" key="7">
    <source>
        <dbReference type="Proteomes" id="UP000298663"/>
    </source>
</evidence>
<protein>
    <recommendedName>
        <fullName evidence="8">Peptidase M28 domain-containing protein</fullName>
    </recommendedName>
</protein>
<dbReference type="SUPFAM" id="SSF53187">
    <property type="entry name" value="Zn-dependent exopeptidases"/>
    <property type="match status" value="1"/>
</dbReference>
<dbReference type="InterPro" id="IPR003137">
    <property type="entry name" value="PA_domain"/>
</dbReference>
<dbReference type="Pfam" id="PF04389">
    <property type="entry name" value="Peptidase_M28"/>
    <property type="match status" value="1"/>
</dbReference>
<name>A0A4U5MTH0_STECR</name>
<evidence type="ECO:0000259" key="3">
    <source>
        <dbReference type="Pfam" id="PF02225"/>
    </source>
</evidence>
<feature type="domain" description="Peptidase M28" evidence="5">
    <location>
        <begin position="340"/>
        <end position="542"/>
    </location>
</feature>
<dbReference type="InterPro" id="IPR007484">
    <property type="entry name" value="Peptidase_M28"/>
</dbReference>
<evidence type="ECO:0000259" key="4">
    <source>
        <dbReference type="Pfam" id="PF04253"/>
    </source>
</evidence>
<dbReference type="Pfam" id="PF04253">
    <property type="entry name" value="TFR_dimer"/>
    <property type="match status" value="1"/>
</dbReference>
<dbReference type="InterPro" id="IPR007365">
    <property type="entry name" value="TFR-like_dimer_dom"/>
</dbReference>
<dbReference type="OrthoDB" id="5841748at2759"/>
<reference evidence="6 7" key="1">
    <citation type="journal article" date="2015" name="Genome Biol.">
        <title>Comparative genomics of Steinernema reveals deeply conserved gene regulatory networks.</title>
        <authorList>
            <person name="Dillman A.R."/>
            <person name="Macchietto M."/>
            <person name="Porter C.F."/>
            <person name="Rogers A."/>
            <person name="Williams B."/>
            <person name="Antoshechkin I."/>
            <person name="Lee M.M."/>
            <person name="Goodwin Z."/>
            <person name="Lu X."/>
            <person name="Lewis E.E."/>
            <person name="Goodrich-Blair H."/>
            <person name="Stock S.P."/>
            <person name="Adams B.J."/>
            <person name="Sternberg P.W."/>
            <person name="Mortazavi A."/>
        </authorList>
    </citation>
    <scope>NUCLEOTIDE SEQUENCE [LARGE SCALE GENOMIC DNA]</scope>
    <source>
        <strain evidence="6 7">ALL</strain>
    </source>
</reference>
<dbReference type="GO" id="GO:0004180">
    <property type="term" value="F:carboxypeptidase activity"/>
    <property type="evidence" value="ECO:0007669"/>
    <property type="project" value="TreeGrafter"/>
</dbReference>
<dbReference type="FunFam" id="3.50.30.30:FF:000033">
    <property type="entry name" value="Glutamate carboxypeptidase 2 homolog"/>
    <property type="match status" value="1"/>
</dbReference>
<evidence type="ECO:0000256" key="2">
    <source>
        <dbReference type="SAM" id="SignalP"/>
    </source>
</evidence>
<reference evidence="6 7" key="2">
    <citation type="journal article" date="2019" name="G3 (Bethesda)">
        <title>Hybrid Assembly of the Genome of the Entomopathogenic Nematode Steinernema carpocapsae Identifies the X-Chromosome.</title>
        <authorList>
            <person name="Serra L."/>
            <person name="Macchietto M."/>
            <person name="Macias-Munoz A."/>
            <person name="McGill C.J."/>
            <person name="Rodriguez I.M."/>
            <person name="Rodriguez B."/>
            <person name="Murad R."/>
            <person name="Mortazavi A."/>
        </authorList>
    </citation>
    <scope>NUCLEOTIDE SEQUENCE [LARGE SCALE GENOMIC DNA]</scope>
    <source>
        <strain evidence="6 7">ALL</strain>
    </source>
</reference>
<dbReference type="Gene3D" id="3.40.630.10">
    <property type="entry name" value="Zn peptidases"/>
    <property type="match status" value="1"/>
</dbReference>
<dbReference type="InterPro" id="IPR036757">
    <property type="entry name" value="TFR-like_dimer_dom_sf"/>
</dbReference>
<feature type="domain" description="Transferrin receptor-like dimerisation" evidence="4">
    <location>
        <begin position="615"/>
        <end position="739"/>
    </location>
</feature>
<keyword evidence="2" id="KW-0732">Signal</keyword>
<organism evidence="6 7">
    <name type="scientific">Steinernema carpocapsae</name>
    <name type="common">Entomopathogenic nematode</name>
    <dbReference type="NCBI Taxonomy" id="34508"/>
    <lineage>
        <taxon>Eukaryota</taxon>
        <taxon>Metazoa</taxon>
        <taxon>Ecdysozoa</taxon>
        <taxon>Nematoda</taxon>
        <taxon>Chromadorea</taxon>
        <taxon>Rhabditida</taxon>
        <taxon>Tylenchina</taxon>
        <taxon>Panagrolaimomorpha</taxon>
        <taxon>Strongyloidoidea</taxon>
        <taxon>Steinernematidae</taxon>
        <taxon>Steinernema</taxon>
    </lineage>
</organism>
<dbReference type="Gene3D" id="3.50.30.30">
    <property type="match status" value="1"/>
</dbReference>
<evidence type="ECO:0000313" key="6">
    <source>
        <dbReference type="EMBL" id="TKR72994.1"/>
    </source>
</evidence>
<accession>A0A4U5MTH0</accession>
<gene>
    <name evidence="6" type="ORF">L596_020366</name>
</gene>
<dbReference type="PANTHER" id="PTHR10404">
    <property type="entry name" value="N-ACETYLATED-ALPHA-LINKED ACIDIC DIPEPTIDASE"/>
    <property type="match status" value="1"/>
</dbReference>
<proteinExistence type="inferred from homology"/>
<dbReference type="SUPFAM" id="SSF52025">
    <property type="entry name" value="PA domain"/>
    <property type="match status" value="1"/>
</dbReference>
<dbReference type="EMBL" id="AZBU02000006">
    <property type="protein sequence ID" value="TKR72994.1"/>
    <property type="molecule type" value="Genomic_DNA"/>
</dbReference>
<feature type="chain" id="PRO_5020861843" description="Peptidase M28 domain-containing protein" evidence="2">
    <location>
        <begin position="19"/>
        <end position="743"/>
    </location>
</feature>
<evidence type="ECO:0008006" key="8">
    <source>
        <dbReference type="Google" id="ProtNLM"/>
    </source>
</evidence>
<feature type="signal peptide" evidence="2">
    <location>
        <begin position="1"/>
        <end position="18"/>
    </location>
</feature>
<keyword evidence="7" id="KW-1185">Reference proteome</keyword>
<comment type="caution">
    <text evidence="6">The sequence shown here is derived from an EMBL/GenBank/DDBJ whole genome shotgun (WGS) entry which is preliminary data.</text>
</comment>
<dbReference type="Gene3D" id="1.20.930.40">
    <property type="entry name" value="Transferrin receptor-like, dimerisation domain"/>
    <property type="match status" value="1"/>
</dbReference>
<dbReference type="InterPro" id="IPR046450">
    <property type="entry name" value="PA_dom_sf"/>
</dbReference>
<dbReference type="SUPFAM" id="SSF47672">
    <property type="entry name" value="Transferrin receptor-like dimerisation domain"/>
    <property type="match status" value="1"/>
</dbReference>
<dbReference type="PANTHER" id="PTHR10404:SF77">
    <property type="entry name" value="GLUTAMATE CARBOXYPEPTIDASE 2 HOMOLOG"/>
    <property type="match status" value="1"/>
</dbReference>
<comment type="similarity">
    <text evidence="1">Belongs to the peptidase M28 family. M28B subfamily.</text>
</comment>
<evidence type="ECO:0000259" key="5">
    <source>
        <dbReference type="Pfam" id="PF04389"/>
    </source>
</evidence>
<evidence type="ECO:0000256" key="1">
    <source>
        <dbReference type="ARBA" id="ARBA00005634"/>
    </source>
</evidence>
<sequence length="743" mass="83909">MLERSAVLGFSLLVAVFGHFVAPGSNRIVFGDEELYDSADIEEALKSNIQWTNIRDNLRDYTKEPHVAGTEGNYHVAEKILNRFKKYGLEDVRYVEYDVLLGYPNYSNPNHMTILNSDGSVFYKNKGKSPVILPKEQGAPGANIQWVAYSGQGKVAGEVVYCHYGRPVDFKVLEKEGIDLKGKIALLRYSNGFRGDKVREAQIRDAVGAILYSDPAEVAKDGVNHVYPNTDWLPSGGVQRGTLKLIAGDALTPLYPSLDDLYPERTIKDAKNIHVLPSIPVIPLSYSDAWHLMSRMKGPNVPAEWQGGINVTYKLGPGLKDGRKVEIDVKSLIEKRKVKNVIGYIRGSEESDRYVILGNHFDAWVYGSIDPNSGTAVLTEVARSMRQTMQETGWRPKRTIMFCSWDAEEHGLIGSTEFVEEFANILRDRAVVYLNVDNLNSNNSLYANTVPTMYRVAFETAKKVRNPMRSEMEAGRKTTYDTWRHYFPNTFSYLPDSPGMGSPTGSSDHASFLNFIGVPVIDFTYRNFSWREYPLYHTLYETPFVNEHIFDHNKLSVHRAVGQYWALLTKEFADQPVIPVNVTVYAQAISLDYVPQLVKIVKQLANKHDEAKDAVKQVQNLVKDGQRFLSKAASFEQRIPRAFHSSSVLQRSKINDRLMAIDRCFINPRGIPDEPMSRHVIFSISSEDTYSASVFAGVYKMVRRLEAAKTSEEREQAGRNLAYQISIVQYSVKCAVNTLSDRI</sequence>
<feature type="domain" description="PA" evidence="3">
    <location>
        <begin position="155"/>
        <end position="244"/>
    </location>
</feature>
<dbReference type="Proteomes" id="UP000298663">
    <property type="component" value="Unassembled WGS sequence"/>
</dbReference>
<dbReference type="STRING" id="34508.A0A4U5MTH0"/>
<dbReference type="Pfam" id="PF02225">
    <property type="entry name" value="PA"/>
    <property type="match status" value="1"/>
</dbReference>
<dbReference type="InterPro" id="IPR039373">
    <property type="entry name" value="Peptidase_M28B"/>
</dbReference>
<dbReference type="AlphaFoldDB" id="A0A4U5MTH0"/>
<dbReference type="FunFam" id="3.40.630.10:FF:000101">
    <property type="entry name" value="N-acetylated alpha-linked acidic dipeptidase like 1"/>
    <property type="match status" value="1"/>
</dbReference>